<keyword evidence="6 11" id="KW-1133">Transmembrane helix</keyword>
<dbReference type="PANTHER" id="PTHR43373">
    <property type="entry name" value="NA(+)/H(+) ANTIPORTER SUBUNIT"/>
    <property type="match status" value="1"/>
</dbReference>
<dbReference type="PANTHER" id="PTHR43373:SF1">
    <property type="entry name" value="NA(+)_H(+) ANTIPORTER SUBUNIT A"/>
    <property type="match status" value="1"/>
</dbReference>
<feature type="transmembrane region" description="Helical" evidence="11">
    <location>
        <begin position="568"/>
        <end position="590"/>
    </location>
</feature>
<feature type="transmembrane region" description="Helical" evidence="11">
    <location>
        <begin position="596"/>
        <end position="615"/>
    </location>
</feature>
<dbReference type="Proteomes" id="UP001183202">
    <property type="component" value="Unassembled WGS sequence"/>
</dbReference>
<evidence type="ECO:0000256" key="11">
    <source>
        <dbReference type="SAM" id="Phobius"/>
    </source>
</evidence>
<keyword evidence="2" id="KW-0813">Transport</keyword>
<feature type="transmembrane region" description="Helical" evidence="11">
    <location>
        <begin position="748"/>
        <end position="767"/>
    </location>
</feature>
<feature type="transmembrane region" description="Helical" evidence="11">
    <location>
        <begin position="323"/>
        <end position="347"/>
    </location>
</feature>
<feature type="transmembrane region" description="Helical" evidence="11">
    <location>
        <begin position="111"/>
        <end position="136"/>
    </location>
</feature>
<dbReference type="EMBL" id="JAVREJ010000010">
    <property type="protein sequence ID" value="MDT0350919.1"/>
    <property type="molecule type" value="Genomic_DNA"/>
</dbReference>
<accession>A0ABU2NE68</accession>
<dbReference type="Pfam" id="PF00361">
    <property type="entry name" value="Proton_antipo_M"/>
    <property type="match status" value="1"/>
</dbReference>
<evidence type="ECO:0000259" key="14">
    <source>
        <dbReference type="Pfam" id="PF13244"/>
    </source>
</evidence>
<dbReference type="InterPro" id="IPR001516">
    <property type="entry name" value="Proton_antipo_N"/>
</dbReference>
<feature type="transmembrane region" description="Helical" evidence="11">
    <location>
        <begin position="450"/>
        <end position="472"/>
    </location>
</feature>
<evidence type="ECO:0000256" key="5">
    <source>
        <dbReference type="ARBA" id="ARBA00022692"/>
    </source>
</evidence>
<dbReference type="InterPro" id="IPR046806">
    <property type="entry name" value="MrpA_C/MbhE"/>
</dbReference>
<keyword evidence="4" id="KW-1003">Cell membrane</keyword>
<feature type="domain" description="NADH:quinone oxidoreductase/Mrp antiporter transmembrane" evidence="12">
    <location>
        <begin position="126"/>
        <end position="401"/>
    </location>
</feature>
<keyword evidence="3" id="KW-0050">Antiport</keyword>
<proteinExistence type="predicted"/>
<evidence type="ECO:0000259" key="13">
    <source>
        <dbReference type="Pfam" id="PF00662"/>
    </source>
</evidence>
<sequence>MCVLGLVVAHLVLACVLPLVSARSRRAGFAVAAVLPTAALIWALAHAREALTTGVSATLDWAPELGLSLSFRLDALALAMVVLVSGIGALILVYCIGYFGESSPDGTRSAALLLAFAGVMLGLVLADDLLTLYLFWELTSVTSFLLVGQSGEARENRSAAVQALLVTVFGGLVMLLGFILLGEAAGTYRISEIVALGQAGGLGGGTVTAALALILVGALTKSAQLPFHPWLPAAMAAPTPVSAYLHAASMVKAGVYLVARLSPGVADAAVWWVPVVVLGLATMAIGGWRAMAQHDLKRLLAFGTVSQLGFLMVLFGAGTRIAAISGIAMLLAHGLFKAPLFLVTGIVDHATGTRDVRKLSGLWPSMRGSAIIAAAAAASMAGLPPLLGFVGKEAGFEAFLAEDDLRGRLVTLALVAGSVFTVAYSARFLWGAFARKPGVADTPVHGPGPLLTWPAGLCALGGLVLGIANPVVDADAQSYAGAYPATSPVEAGYHLALWHGLGLPLLASAVALVLGYSLHRGWSRVGRLAGHFPRALSAQHAYEIAVGGTERVATAVTGRLQAGSVPTYLVVILVTVVALPGTAVLVGGSWPDQPIYHAPLQLPLAVLATLAALALVRVRRRFTAVLLVGVVGYGVGGLFIVDGAPDLALAQFLVETLSLVAFVFVLRRMPSRFTLERQRARTQVPKALISVVAGGMVAGTAVVLSGARQVPATTSAEFIRLAPEGAGALNVISAIIVDFRALDTVGEITVLFVAAVGVASLVLATPYDRRRRRGKESGAGSPGHEAEVIGDVAGEEPPEGSAGTALVPSEHEEVRP</sequence>
<evidence type="ECO:0000256" key="10">
    <source>
        <dbReference type="SAM" id="MobiDB-lite"/>
    </source>
</evidence>
<feature type="transmembrane region" description="Helical" evidence="11">
    <location>
        <begin position="647"/>
        <end position="666"/>
    </location>
</feature>
<evidence type="ECO:0000256" key="1">
    <source>
        <dbReference type="ARBA" id="ARBA00004651"/>
    </source>
</evidence>
<evidence type="ECO:0000256" key="6">
    <source>
        <dbReference type="ARBA" id="ARBA00022989"/>
    </source>
</evidence>
<feature type="transmembrane region" description="Helical" evidence="11">
    <location>
        <begin position="409"/>
        <end position="430"/>
    </location>
</feature>
<evidence type="ECO:0000256" key="9">
    <source>
        <dbReference type="RuleBase" id="RU000320"/>
    </source>
</evidence>
<reference evidence="17" key="1">
    <citation type="submission" date="2023-07" db="EMBL/GenBank/DDBJ databases">
        <title>30 novel species of actinomycetes from the DSMZ collection.</title>
        <authorList>
            <person name="Nouioui I."/>
        </authorList>
    </citation>
    <scope>NUCLEOTIDE SEQUENCE [LARGE SCALE GENOMIC DNA]</scope>
    <source>
        <strain evidence="17">DSM 45834</strain>
    </source>
</reference>
<keyword evidence="8 11" id="KW-0472">Membrane</keyword>
<feature type="transmembrane region" description="Helical" evidence="11">
    <location>
        <begin position="269"/>
        <end position="287"/>
    </location>
</feature>
<keyword evidence="7" id="KW-0406">Ion transport</keyword>
<feature type="transmembrane region" description="Helical" evidence="11">
    <location>
        <begin position="687"/>
        <end position="707"/>
    </location>
</feature>
<evidence type="ECO:0000256" key="4">
    <source>
        <dbReference type="ARBA" id="ARBA00022475"/>
    </source>
</evidence>
<feature type="transmembrane region" description="Helical" evidence="11">
    <location>
        <begin position="193"/>
        <end position="219"/>
    </location>
</feature>
<feature type="domain" description="MrpA C-terminal/MbhD" evidence="14">
    <location>
        <begin position="606"/>
        <end position="670"/>
    </location>
</feature>
<keyword evidence="5 9" id="KW-0812">Transmembrane</keyword>
<evidence type="ECO:0000259" key="12">
    <source>
        <dbReference type="Pfam" id="PF00361"/>
    </source>
</evidence>
<feature type="transmembrane region" description="Helical" evidence="11">
    <location>
        <begin position="622"/>
        <end position="641"/>
    </location>
</feature>
<feature type="domain" description="NADH-Ubiquinone oxidoreductase (complex I) chain 5 N-terminal" evidence="13">
    <location>
        <begin position="64"/>
        <end position="99"/>
    </location>
</feature>
<comment type="subcellular location">
    <subcellularLocation>
        <location evidence="1">Cell membrane</location>
        <topology evidence="1">Multi-pass membrane protein</topology>
    </subcellularLocation>
    <subcellularLocation>
        <location evidence="9">Membrane</location>
        <topology evidence="9">Multi-pass membrane protein</topology>
    </subcellularLocation>
</comment>
<evidence type="ECO:0000313" key="16">
    <source>
        <dbReference type="EMBL" id="MDT0350919.1"/>
    </source>
</evidence>
<dbReference type="Pfam" id="PF13244">
    <property type="entry name" value="MbhD"/>
    <property type="match status" value="1"/>
</dbReference>
<evidence type="ECO:0000313" key="17">
    <source>
        <dbReference type="Proteomes" id="UP001183202"/>
    </source>
</evidence>
<feature type="transmembrane region" description="Helical" evidence="11">
    <location>
        <begin position="368"/>
        <end position="389"/>
    </location>
</feature>
<gene>
    <name evidence="16" type="primary">mbhE</name>
    <name evidence="16" type="ORF">RM445_15415</name>
</gene>
<feature type="transmembrane region" description="Helical" evidence="11">
    <location>
        <begin position="75"/>
        <end position="99"/>
    </location>
</feature>
<comment type="caution">
    <text evidence="16">The sequence shown here is derived from an EMBL/GenBank/DDBJ whole genome shotgun (WGS) entry which is preliminary data.</text>
</comment>
<dbReference type="Pfam" id="PF00662">
    <property type="entry name" value="Proton_antipo_N"/>
    <property type="match status" value="1"/>
</dbReference>
<name>A0ABU2NE68_9PSEU</name>
<evidence type="ECO:0000259" key="15">
    <source>
        <dbReference type="Pfam" id="PF20501"/>
    </source>
</evidence>
<protein>
    <submittedName>
        <fullName evidence="16">Hydrogen gas-evolving membrane-bound hydrogenase subunit E</fullName>
    </submittedName>
</protein>
<evidence type="ECO:0000256" key="7">
    <source>
        <dbReference type="ARBA" id="ARBA00023065"/>
    </source>
</evidence>
<feature type="transmembrane region" description="Helical" evidence="11">
    <location>
        <begin position="299"/>
        <end position="317"/>
    </location>
</feature>
<keyword evidence="17" id="KW-1185">Reference proteome</keyword>
<dbReference type="InterPro" id="IPR050616">
    <property type="entry name" value="CPA3_Na-H_Antiporter_A"/>
</dbReference>
<dbReference type="InterPro" id="IPR001750">
    <property type="entry name" value="ND/Mrp_TM"/>
</dbReference>
<dbReference type="InterPro" id="IPR025383">
    <property type="entry name" value="MrpA_C/MbhD"/>
</dbReference>
<organism evidence="16 17">
    <name type="scientific">Pseudonocardia charpentierae</name>
    <dbReference type="NCBI Taxonomy" id="3075545"/>
    <lineage>
        <taxon>Bacteria</taxon>
        <taxon>Bacillati</taxon>
        <taxon>Actinomycetota</taxon>
        <taxon>Actinomycetes</taxon>
        <taxon>Pseudonocardiales</taxon>
        <taxon>Pseudonocardiaceae</taxon>
        <taxon>Pseudonocardia</taxon>
    </lineage>
</organism>
<feature type="transmembrane region" description="Helical" evidence="11">
    <location>
        <begin position="492"/>
        <end position="518"/>
    </location>
</feature>
<evidence type="ECO:0000256" key="2">
    <source>
        <dbReference type="ARBA" id="ARBA00022448"/>
    </source>
</evidence>
<dbReference type="PRINTS" id="PR01434">
    <property type="entry name" value="NADHDHGNASE5"/>
</dbReference>
<evidence type="ECO:0000256" key="8">
    <source>
        <dbReference type="ARBA" id="ARBA00023136"/>
    </source>
</evidence>
<feature type="transmembrane region" description="Helical" evidence="11">
    <location>
        <begin position="159"/>
        <end position="181"/>
    </location>
</feature>
<dbReference type="Pfam" id="PF20501">
    <property type="entry name" value="MbhE"/>
    <property type="match status" value="1"/>
</dbReference>
<feature type="region of interest" description="Disordered" evidence="10">
    <location>
        <begin position="770"/>
        <end position="816"/>
    </location>
</feature>
<feature type="domain" description="MrpA C-terminal/MbhE" evidence="15">
    <location>
        <begin position="687"/>
        <end position="762"/>
    </location>
</feature>
<evidence type="ECO:0000256" key="3">
    <source>
        <dbReference type="ARBA" id="ARBA00022449"/>
    </source>
</evidence>
<dbReference type="RefSeq" id="WP_311556973.1">
    <property type="nucleotide sequence ID" value="NZ_JAVREJ010000010.1"/>
</dbReference>